<proteinExistence type="predicted"/>
<keyword evidence="1" id="KW-0472">Membrane</keyword>
<keyword evidence="1" id="KW-1133">Transmembrane helix</keyword>
<evidence type="ECO:0000313" key="2">
    <source>
        <dbReference type="EMBL" id="PHU34650.1"/>
    </source>
</evidence>
<dbReference type="EMBL" id="PDYF01000014">
    <property type="protein sequence ID" value="PHU34650.1"/>
    <property type="molecule type" value="Genomic_DNA"/>
</dbReference>
<name>A0A2G3DUT3_9FIRM</name>
<dbReference type="AlphaFoldDB" id="A0A2G3DUT3"/>
<reference evidence="2 3" key="2">
    <citation type="submission" date="2017-10" db="EMBL/GenBank/DDBJ databases">
        <authorList>
            <person name="Banno H."/>
            <person name="Chua N.-H."/>
        </authorList>
    </citation>
    <scope>NUCLEOTIDE SEQUENCE [LARGE SCALE GENOMIC DNA]</scope>
    <source>
        <strain evidence="2 3">JK626</strain>
    </source>
</reference>
<reference evidence="2 3" key="1">
    <citation type="submission" date="2017-10" db="EMBL/GenBank/DDBJ databases">
        <title>Resolving the taxonomy of Roseburia spp., Eubacterium rectale and Agathobacter spp. through phylogenomic analysis.</title>
        <authorList>
            <person name="Sheridan P.O."/>
            <person name="Walker A.W."/>
            <person name="Duncan S.H."/>
            <person name="Scott K.P."/>
            <person name="Toole P.W.O."/>
            <person name="Luis P."/>
            <person name="Flint H.J."/>
        </authorList>
    </citation>
    <scope>NUCLEOTIDE SEQUENCE [LARGE SCALE GENOMIC DNA]</scope>
    <source>
        <strain evidence="2 3">JK626</strain>
    </source>
</reference>
<accession>A0A2G3DUT3</accession>
<dbReference type="RefSeq" id="WP_090154691.1">
    <property type="nucleotide sequence ID" value="NZ_PDYF01000014.1"/>
</dbReference>
<evidence type="ECO:0000313" key="3">
    <source>
        <dbReference type="Proteomes" id="UP000225889"/>
    </source>
</evidence>
<protein>
    <submittedName>
        <fullName evidence="2">PrgI family protein</fullName>
    </submittedName>
</protein>
<dbReference type="Proteomes" id="UP000225889">
    <property type="component" value="Unassembled WGS sequence"/>
</dbReference>
<organism evidence="2 3">
    <name type="scientific">Pseudobutyrivibrio ruminis</name>
    <dbReference type="NCBI Taxonomy" id="46206"/>
    <lineage>
        <taxon>Bacteria</taxon>
        <taxon>Bacillati</taxon>
        <taxon>Bacillota</taxon>
        <taxon>Clostridia</taxon>
        <taxon>Lachnospirales</taxon>
        <taxon>Lachnospiraceae</taxon>
        <taxon>Pseudobutyrivibrio</taxon>
    </lineage>
</organism>
<comment type="caution">
    <text evidence="2">The sequence shown here is derived from an EMBL/GenBank/DDBJ whole genome shotgun (WGS) entry which is preliminary data.</text>
</comment>
<feature type="transmembrane region" description="Helical" evidence="1">
    <location>
        <begin position="52"/>
        <end position="70"/>
    </location>
</feature>
<keyword evidence="1" id="KW-0812">Transmembrane</keyword>
<evidence type="ECO:0000256" key="1">
    <source>
        <dbReference type="SAM" id="Phobius"/>
    </source>
</evidence>
<dbReference type="Pfam" id="PF12666">
    <property type="entry name" value="PrgI"/>
    <property type="match status" value="1"/>
</dbReference>
<gene>
    <name evidence="2" type="ORF">CSX01_08800</name>
</gene>
<feature type="transmembrane region" description="Helical" evidence="1">
    <location>
        <begin position="27"/>
        <end position="45"/>
    </location>
</feature>
<sequence>MIGAPIPQDILKYEAKLVGNFTARQTIIYGAGLSLAAMIDLKILPSYVPKEIKFYVAAAILIVFFAWGNVKPFGQPLEKVIIPILQDNFLKPAVRVKAYDRAEHEKEFNKPLKSSDLKDRAKKSKTIKCY</sequence>
<dbReference type="InterPro" id="IPR024414">
    <property type="entry name" value="Uncharacterised_PrgI"/>
</dbReference>